<name>X7ZAC0_MYCXE</name>
<proteinExistence type="predicted"/>
<protein>
    <submittedName>
        <fullName evidence="6">Putative IRON-SULFUR-BINDING REDUCTASE domain protein</fullName>
    </submittedName>
</protein>
<dbReference type="PATRIC" id="fig|1299334.3.peg.8195"/>
<dbReference type="PROSITE" id="PS00198">
    <property type="entry name" value="4FE4S_FER_1"/>
    <property type="match status" value="1"/>
</dbReference>
<sequence length="145" mass="15952">MIFNVIWTYVLVRGSAVNNGTLPYGKRRSVATFGRDPQTARPQRQRSPGDGGPAAAYRRHAGVPDHRAALQAPAHLPGADQRHLQAAAQRLGRCCPSRPTASRSTSKIRRGRPIRRGKIEDFTWKAMLDFATCTECGRCQSQCPA</sequence>
<dbReference type="InterPro" id="IPR017900">
    <property type="entry name" value="4Fe4S_Fe_S_CS"/>
</dbReference>
<feature type="domain" description="4Fe-4S ferredoxin-type" evidence="5">
    <location>
        <begin position="124"/>
        <end position="145"/>
    </location>
</feature>
<evidence type="ECO:0000256" key="1">
    <source>
        <dbReference type="ARBA" id="ARBA00022723"/>
    </source>
</evidence>
<feature type="region of interest" description="Disordered" evidence="4">
    <location>
        <begin position="21"/>
        <end position="58"/>
    </location>
</feature>
<dbReference type="PROSITE" id="PS51379">
    <property type="entry name" value="4FE4S_FER_2"/>
    <property type="match status" value="1"/>
</dbReference>
<comment type="caution">
    <text evidence="6">The sequence shown here is derived from an EMBL/GenBank/DDBJ whole genome shotgun (WGS) entry which is preliminary data.</text>
</comment>
<dbReference type="GO" id="GO:0046872">
    <property type="term" value="F:metal ion binding"/>
    <property type="evidence" value="ECO:0007669"/>
    <property type="project" value="UniProtKB-KW"/>
</dbReference>
<dbReference type="SUPFAM" id="SSF54862">
    <property type="entry name" value="4Fe-4S ferredoxins"/>
    <property type="match status" value="1"/>
</dbReference>
<gene>
    <name evidence="6" type="ORF">I553_0920</name>
</gene>
<reference evidence="6" key="1">
    <citation type="submission" date="2014-01" db="EMBL/GenBank/DDBJ databases">
        <authorList>
            <person name="Brown-Elliot B."/>
            <person name="Wallace R."/>
            <person name="Lenaerts A."/>
            <person name="Ordway D."/>
            <person name="DeGroote M.A."/>
            <person name="Parker T."/>
            <person name="Sizemore C."/>
            <person name="Tallon L.J."/>
            <person name="Sadzewicz L.K."/>
            <person name="Sengamalay N."/>
            <person name="Fraser C.M."/>
            <person name="Hine E."/>
            <person name="Shefchek K.A."/>
            <person name="Das S.P."/>
            <person name="Tettelin H."/>
        </authorList>
    </citation>
    <scope>NUCLEOTIDE SEQUENCE [LARGE SCALE GENOMIC DNA]</scope>
    <source>
        <strain evidence="6">4042</strain>
    </source>
</reference>
<dbReference type="GO" id="GO:0051536">
    <property type="term" value="F:iron-sulfur cluster binding"/>
    <property type="evidence" value="ECO:0007669"/>
    <property type="project" value="UniProtKB-KW"/>
</dbReference>
<evidence type="ECO:0000256" key="4">
    <source>
        <dbReference type="SAM" id="MobiDB-lite"/>
    </source>
</evidence>
<keyword evidence="2" id="KW-0408">Iron</keyword>
<dbReference type="Gene3D" id="1.10.1060.10">
    <property type="entry name" value="Alpha-helical ferredoxin"/>
    <property type="match status" value="1"/>
</dbReference>
<evidence type="ECO:0000313" key="6">
    <source>
        <dbReference type="EMBL" id="EUA15946.1"/>
    </source>
</evidence>
<dbReference type="InterPro" id="IPR009051">
    <property type="entry name" value="Helical_ferredxn"/>
</dbReference>
<evidence type="ECO:0000259" key="5">
    <source>
        <dbReference type="PROSITE" id="PS51379"/>
    </source>
</evidence>
<accession>X7ZAC0</accession>
<dbReference type="AlphaFoldDB" id="X7ZAC0"/>
<keyword evidence="1" id="KW-0479">Metal-binding</keyword>
<keyword evidence="3" id="KW-0411">Iron-sulfur</keyword>
<organism evidence="6">
    <name type="scientific">Mycobacterium xenopi 4042</name>
    <dbReference type="NCBI Taxonomy" id="1299334"/>
    <lineage>
        <taxon>Bacteria</taxon>
        <taxon>Bacillati</taxon>
        <taxon>Actinomycetota</taxon>
        <taxon>Actinomycetes</taxon>
        <taxon>Mycobacteriales</taxon>
        <taxon>Mycobacteriaceae</taxon>
        <taxon>Mycobacterium</taxon>
    </lineage>
</organism>
<evidence type="ECO:0000256" key="3">
    <source>
        <dbReference type="ARBA" id="ARBA00023014"/>
    </source>
</evidence>
<dbReference type="InterPro" id="IPR017896">
    <property type="entry name" value="4Fe4S_Fe-S-bd"/>
</dbReference>
<dbReference type="EMBL" id="JAOB01000080">
    <property type="protein sequence ID" value="EUA15946.1"/>
    <property type="molecule type" value="Genomic_DNA"/>
</dbReference>
<evidence type="ECO:0000256" key="2">
    <source>
        <dbReference type="ARBA" id="ARBA00023004"/>
    </source>
</evidence>